<feature type="compositionally biased region" description="Polar residues" evidence="2">
    <location>
        <begin position="129"/>
        <end position="143"/>
    </location>
</feature>
<feature type="compositionally biased region" description="Acidic residues" evidence="2">
    <location>
        <begin position="30"/>
        <end position="43"/>
    </location>
</feature>
<dbReference type="InterPro" id="IPR021109">
    <property type="entry name" value="Peptidase_aspartic_dom_sf"/>
</dbReference>
<feature type="transmembrane region" description="Helical" evidence="3">
    <location>
        <begin position="1599"/>
        <end position="1620"/>
    </location>
</feature>
<dbReference type="CDD" id="cd00303">
    <property type="entry name" value="retropepsin_like"/>
    <property type="match status" value="1"/>
</dbReference>
<keyword evidence="6" id="KW-1185">Reference proteome</keyword>
<organism evidence="5 6">
    <name type="scientific">Trichogramma kaykai</name>
    <dbReference type="NCBI Taxonomy" id="54128"/>
    <lineage>
        <taxon>Eukaryota</taxon>
        <taxon>Metazoa</taxon>
        <taxon>Ecdysozoa</taxon>
        <taxon>Arthropoda</taxon>
        <taxon>Hexapoda</taxon>
        <taxon>Insecta</taxon>
        <taxon>Pterygota</taxon>
        <taxon>Neoptera</taxon>
        <taxon>Endopterygota</taxon>
        <taxon>Hymenoptera</taxon>
        <taxon>Apocrita</taxon>
        <taxon>Proctotrupomorpha</taxon>
        <taxon>Chalcidoidea</taxon>
        <taxon>Trichogrammatidae</taxon>
        <taxon>Trichogramma</taxon>
    </lineage>
</organism>
<reference evidence="5 6" key="1">
    <citation type="journal article" date="2024" name="bioRxiv">
        <title>A reference genome for Trichogramma kaykai: A tiny desert-dwelling parasitoid wasp with competing sex-ratio distorters.</title>
        <authorList>
            <person name="Culotta J."/>
            <person name="Lindsey A.R."/>
        </authorList>
    </citation>
    <scope>NUCLEOTIDE SEQUENCE [LARGE SCALE GENOMIC DNA]</scope>
    <source>
        <strain evidence="5 6">KSX58</strain>
    </source>
</reference>
<dbReference type="EMBL" id="JBJJXI010000114">
    <property type="protein sequence ID" value="KAL3390822.1"/>
    <property type="molecule type" value="Genomic_DNA"/>
</dbReference>
<dbReference type="Pfam" id="PF00077">
    <property type="entry name" value="RVP"/>
    <property type="match status" value="1"/>
</dbReference>
<feature type="compositionally biased region" description="Basic and acidic residues" evidence="2">
    <location>
        <begin position="12"/>
        <end position="29"/>
    </location>
</feature>
<dbReference type="GO" id="GO:0016787">
    <property type="term" value="F:hydrolase activity"/>
    <property type="evidence" value="ECO:0007669"/>
    <property type="project" value="UniProtKB-KW"/>
</dbReference>
<dbReference type="PROSITE" id="PS00141">
    <property type="entry name" value="ASP_PROTEASE"/>
    <property type="match status" value="1"/>
</dbReference>
<evidence type="ECO:0000259" key="4">
    <source>
        <dbReference type="SMART" id="SM00343"/>
    </source>
</evidence>
<feature type="compositionally biased region" description="Basic and acidic residues" evidence="2">
    <location>
        <begin position="805"/>
        <end position="815"/>
    </location>
</feature>
<dbReference type="InterPro" id="IPR022048">
    <property type="entry name" value="Envelope_fusion-like"/>
</dbReference>
<dbReference type="Gene3D" id="2.40.70.10">
    <property type="entry name" value="Acid Proteases"/>
    <property type="match status" value="1"/>
</dbReference>
<accession>A0ABD2WEA7</accession>
<gene>
    <name evidence="5" type="ORF">TKK_014292</name>
</gene>
<dbReference type="Pfam" id="PF12259">
    <property type="entry name" value="Baculo_F"/>
    <property type="match status" value="1"/>
</dbReference>
<dbReference type="SMART" id="SM00343">
    <property type="entry name" value="ZnF_C2HC"/>
    <property type="match status" value="3"/>
</dbReference>
<feature type="domain" description="CCHC-type" evidence="4">
    <location>
        <begin position="385"/>
        <end position="401"/>
    </location>
</feature>
<dbReference type="InterPro" id="IPR001969">
    <property type="entry name" value="Aspartic_peptidase_AS"/>
</dbReference>
<feature type="compositionally biased region" description="Basic and acidic residues" evidence="2">
    <location>
        <begin position="869"/>
        <end position="881"/>
    </location>
</feature>
<keyword evidence="3" id="KW-0812">Transmembrane</keyword>
<evidence type="ECO:0000256" key="1">
    <source>
        <dbReference type="ARBA" id="ARBA00022801"/>
    </source>
</evidence>
<dbReference type="Proteomes" id="UP001627154">
    <property type="component" value="Unassembled WGS sequence"/>
</dbReference>
<sequence>MTSGLRSGKNYKLPEDKTVTKDENNKLDEQVEQVELDEFEEENVNPFLPKNSLNRSFSKKGETSIGTLKKVEGVDDLSLSEDPSSLSNTKSIPSGESLEGAASLIVINSETEKTLTLDPAQHGSDHLHNNSQSSNNTPENTVQRSLVEEPIITMSTYIKLKDAIAIVPIFNKKELGLEDFLETVDYANDLISSAEKPTFLKLVQSKIGSEARKALKDAKIDTLAKLKEHLRALYNSGLSVSSLQGLLAQQMQRENESVLAFANRIRDLGNQIIQAQECKGEVPEHFKESTRKSQEESFRNGLLDEISVRLPATNDLTELIKEAIRVEKAINVKREMRKRLEKYCSICKRTNHNTENCRQKLVAVITSGNTNNSQQKSQQKSAKPQCDHCKKLGHTIDKCFKRAYDLANAAQTQTQTQTGDNKPTCTKCGKTNHTTDRCLNHIIYSGSEVNLCMQKAVPDKALIFLDNQPSIIGINSNVTETLSVTEFKINTILTQFLIISNSFPICFDGIMGADFVVLNRVEIDFGSKKLTIQDKSFKLFFEDQPLLKQSKTTLANYRQPYISKLMPYIKINLYVYQAMLLLDTGAQISVIYQRVIPKGLNINSTKKLTVEDINGQSKETLGRVTIMLCEIPTIFHVVDETFDLPGDGILGVNFFHLSKAKLNFESLLLNANNYLLEINIGKTLADPYEMNLSMPPELNCDFYDSSEDNKLIELIDLIPDSCIFTIQKEKQLKDFINVDKLDETEKLHVQEILNKYSDIFHIPGKLNVNADSSSRNVPEELTEQVVCSLTRSELKENENIQNIDENSRETVDAPRKRGRPPKNLQKPKPNIPARNPSKRVIKPPEKFDPSNYIKPPEPNPKTFEIPPSESEKSDDSDSERESTDDEEQQSNEAQHLSDDAEQQPDEVESQPISNDVEQQLNPDNIDKLIPEIVYSKNLMHCLAGNIAYFIDTKSNPCDAGAKKLAEFNKLPRITDINTNEVHIFESSKKTCHFVLCIKNEDDIAPTTCKENILFAMSVLRNLLEKRNQTTIFCTKTNTLYGLSWDDIVQIIMETFENTKMRIVMEGVIILCCLIVVALSSPQLYLNEKIEDNPGIYYEKTENIRYYAVSWDIVVFIDTYELHKILPEMRRAIAFTTKTCKDPEITLSSLYNIPPRQPVDNLKNLQKRSVPFGFIGNAAKYLFGTLTEKDSEKYNDQIKDLQSKQLELARIGKDDSHLIHNKLNDITKRIQKEKNDIKKAMIELNKTAYHLYSLSSDYYRLSYISDVNLALNEVESVLNLFDDTLRNLLDIISYAKVNLLHPELITPEQLHKVMRQIEDHGKDLEFPIPIDSARIEKLSNLADISLGYHDDNLIFHVNIPLLEKHITNLYKMHPLPIPQNLQGIYIATSIRPRWKYIAINEHSKVYSFLNEDDLQNCKHDKRRKVCPKKHMMIEMSSKADCEYLLLHKPSLVNFSECDVVITHEKRDTWIHLDSVNGWLYSLKENHSLLITCEKGMTYVILKGAGILQLKPKCQAKYKDISITQQEGIGKSVQYFYMPHVSLNISILDPKLPEKVNLVLPSMTEEYLDDSTEIDMKEIQRRYDQLTEETSTDKLHKYTTYGSLLTLLILMIFAGIAIFIIYKLNEQYRFEIRQKIKSPTQVNASTQSLNEMEQ</sequence>
<evidence type="ECO:0000256" key="3">
    <source>
        <dbReference type="SAM" id="Phobius"/>
    </source>
</evidence>
<keyword evidence="3" id="KW-0472">Membrane</keyword>
<protein>
    <recommendedName>
        <fullName evidence="4">CCHC-type domain-containing protein</fullName>
    </recommendedName>
</protein>
<keyword evidence="1" id="KW-0378">Hydrolase</keyword>
<feature type="region of interest" description="Disordered" evidence="2">
    <location>
        <begin position="798"/>
        <end position="922"/>
    </location>
</feature>
<feature type="compositionally biased region" description="Acidic residues" evidence="2">
    <location>
        <begin position="899"/>
        <end position="908"/>
    </location>
</feature>
<evidence type="ECO:0000256" key="2">
    <source>
        <dbReference type="SAM" id="MobiDB-lite"/>
    </source>
</evidence>
<feature type="region of interest" description="Disordered" evidence="2">
    <location>
        <begin position="1"/>
        <end position="58"/>
    </location>
</feature>
<feature type="region of interest" description="Disordered" evidence="2">
    <location>
        <begin position="119"/>
        <end position="143"/>
    </location>
</feature>
<feature type="compositionally biased region" description="Polar residues" evidence="2">
    <location>
        <begin position="910"/>
        <end position="922"/>
    </location>
</feature>
<dbReference type="InterPro" id="IPR018061">
    <property type="entry name" value="Retropepsins"/>
</dbReference>
<keyword evidence="3" id="KW-1133">Transmembrane helix</keyword>
<name>A0ABD2WEA7_9HYME</name>
<proteinExistence type="predicted"/>
<feature type="domain" description="CCHC-type" evidence="4">
    <location>
        <begin position="424"/>
        <end position="440"/>
    </location>
</feature>
<dbReference type="SUPFAM" id="SSF50630">
    <property type="entry name" value="Acid proteases"/>
    <property type="match status" value="1"/>
</dbReference>
<feature type="domain" description="CCHC-type" evidence="4">
    <location>
        <begin position="343"/>
        <end position="359"/>
    </location>
</feature>
<comment type="caution">
    <text evidence="5">The sequence shown here is derived from an EMBL/GenBank/DDBJ whole genome shotgun (WGS) entry which is preliminary data.</text>
</comment>
<evidence type="ECO:0000313" key="6">
    <source>
        <dbReference type="Proteomes" id="UP001627154"/>
    </source>
</evidence>
<dbReference type="InterPro" id="IPR001878">
    <property type="entry name" value="Znf_CCHC"/>
</dbReference>
<evidence type="ECO:0000313" key="5">
    <source>
        <dbReference type="EMBL" id="KAL3390822.1"/>
    </source>
</evidence>